<dbReference type="Proteomes" id="UP000807504">
    <property type="component" value="Unassembled WGS sequence"/>
</dbReference>
<organism evidence="2 3">
    <name type="scientific">Argiope bruennichi</name>
    <name type="common">Wasp spider</name>
    <name type="synonym">Aranea bruennichi</name>
    <dbReference type="NCBI Taxonomy" id="94029"/>
    <lineage>
        <taxon>Eukaryota</taxon>
        <taxon>Metazoa</taxon>
        <taxon>Ecdysozoa</taxon>
        <taxon>Arthropoda</taxon>
        <taxon>Chelicerata</taxon>
        <taxon>Arachnida</taxon>
        <taxon>Araneae</taxon>
        <taxon>Araneomorphae</taxon>
        <taxon>Entelegynae</taxon>
        <taxon>Araneoidea</taxon>
        <taxon>Araneidae</taxon>
        <taxon>Argiope</taxon>
    </lineage>
</organism>
<dbReference type="AlphaFoldDB" id="A0A8T0DYJ8"/>
<comment type="caution">
    <text evidence="2">The sequence shown here is derived from an EMBL/GenBank/DDBJ whole genome shotgun (WGS) entry which is preliminary data.</text>
</comment>
<feature type="region of interest" description="Disordered" evidence="1">
    <location>
        <begin position="12"/>
        <end position="60"/>
    </location>
</feature>
<protein>
    <submittedName>
        <fullName evidence="2">Uncharacterized protein</fullName>
    </submittedName>
</protein>
<sequence length="99" mass="10847">MRHWRLAVYDGDNTAKGGIQSSFRRPSPSGNGGTVKGETDSFSSAGDSLESTGRCTRPESNSYRPRLIVATLISPTKRSDACSHHLFLQLISLHFYSSE</sequence>
<name>A0A8T0DYJ8_ARGBR</name>
<proteinExistence type="predicted"/>
<reference evidence="2" key="2">
    <citation type="submission" date="2020-06" db="EMBL/GenBank/DDBJ databases">
        <authorList>
            <person name="Sheffer M."/>
        </authorList>
    </citation>
    <scope>NUCLEOTIDE SEQUENCE</scope>
</reference>
<keyword evidence="3" id="KW-1185">Reference proteome</keyword>
<feature type="compositionally biased region" description="Polar residues" evidence="1">
    <location>
        <begin position="40"/>
        <end position="60"/>
    </location>
</feature>
<reference evidence="2" key="1">
    <citation type="journal article" date="2020" name="bioRxiv">
        <title>Chromosome-level reference genome of the European wasp spider Argiope bruennichi: a resource for studies on range expansion and evolutionary adaptation.</title>
        <authorList>
            <person name="Sheffer M.M."/>
            <person name="Hoppe A."/>
            <person name="Krehenwinkel H."/>
            <person name="Uhl G."/>
            <person name="Kuss A.W."/>
            <person name="Jensen L."/>
            <person name="Jensen C."/>
            <person name="Gillespie R.G."/>
            <person name="Hoff K.J."/>
            <person name="Prost S."/>
        </authorList>
    </citation>
    <scope>NUCLEOTIDE SEQUENCE</scope>
</reference>
<evidence type="ECO:0000256" key="1">
    <source>
        <dbReference type="SAM" id="MobiDB-lite"/>
    </source>
</evidence>
<evidence type="ECO:0000313" key="2">
    <source>
        <dbReference type="EMBL" id="KAF8763243.1"/>
    </source>
</evidence>
<accession>A0A8T0DYJ8</accession>
<gene>
    <name evidence="2" type="ORF">HNY73_021445</name>
</gene>
<dbReference type="EMBL" id="JABXBU010002231">
    <property type="protein sequence ID" value="KAF8763243.1"/>
    <property type="molecule type" value="Genomic_DNA"/>
</dbReference>
<evidence type="ECO:0000313" key="3">
    <source>
        <dbReference type="Proteomes" id="UP000807504"/>
    </source>
</evidence>